<comment type="pathway">
    <text evidence="10">Amino-acid biosynthesis; L-methionine biosynthesis via de novo pathway.</text>
</comment>
<evidence type="ECO:0000256" key="4">
    <source>
        <dbReference type="ARBA" id="ARBA00022605"/>
    </source>
</evidence>
<keyword evidence="14" id="KW-1185">Reference proteome</keyword>
<evidence type="ECO:0000256" key="11">
    <source>
        <dbReference type="ARBA" id="ARBA00048628"/>
    </source>
</evidence>
<dbReference type="EC" id="1.5.1.54" evidence="12"/>
<dbReference type="EMBL" id="QYUK01000011">
    <property type="protein sequence ID" value="RJF86616.1"/>
    <property type="molecule type" value="Genomic_DNA"/>
</dbReference>
<evidence type="ECO:0000256" key="3">
    <source>
        <dbReference type="ARBA" id="ARBA00006743"/>
    </source>
</evidence>
<dbReference type="AlphaFoldDB" id="A0A418W9G9"/>
<name>A0A418W9G9_9PROT</name>
<evidence type="ECO:0000256" key="7">
    <source>
        <dbReference type="ARBA" id="ARBA00023002"/>
    </source>
</evidence>
<keyword evidence="9" id="KW-0486">Methionine biosynthesis</keyword>
<keyword evidence="6 12" id="KW-0274">FAD</keyword>
<dbReference type="GO" id="GO:0071949">
    <property type="term" value="F:FAD binding"/>
    <property type="evidence" value="ECO:0007669"/>
    <property type="project" value="TreeGrafter"/>
</dbReference>
<evidence type="ECO:0000256" key="9">
    <source>
        <dbReference type="ARBA" id="ARBA00023167"/>
    </source>
</evidence>
<dbReference type="GO" id="GO:0005829">
    <property type="term" value="C:cytosol"/>
    <property type="evidence" value="ECO:0007669"/>
    <property type="project" value="InterPro"/>
</dbReference>
<comment type="caution">
    <text evidence="13">The sequence shown here is derived from an EMBL/GenBank/DDBJ whole genome shotgun (WGS) entry which is preliminary data.</text>
</comment>
<dbReference type="InterPro" id="IPR003171">
    <property type="entry name" value="Mehydrof_redctse-like"/>
</dbReference>
<evidence type="ECO:0000313" key="14">
    <source>
        <dbReference type="Proteomes" id="UP000284605"/>
    </source>
</evidence>
<evidence type="ECO:0000256" key="6">
    <source>
        <dbReference type="ARBA" id="ARBA00022827"/>
    </source>
</evidence>
<reference evidence="13 14" key="1">
    <citation type="submission" date="2018-09" db="EMBL/GenBank/DDBJ databases">
        <authorList>
            <person name="Zhu H."/>
        </authorList>
    </citation>
    <scope>NUCLEOTIDE SEQUENCE [LARGE SCALE GENOMIC DNA]</scope>
    <source>
        <strain evidence="13 14">K1W22B-8</strain>
    </source>
</reference>
<keyword evidence="4" id="KW-0028">Amino-acid biosynthesis</keyword>
<evidence type="ECO:0000313" key="13">
    <source>
        <dbReference type="EMBL" id="RJF86616.1"/>
    </source>
</evidence>
<dbReference type="GO" id="GO:0035999">
    <property type="term" value="P:tetrahydrofolate interconversion"/>
    <property type="evidence" value="ECO:0007669"/>
    <property type="project" value="UniProtKB-UniPathway"/>
</dbReference>
<protein>
    <recommendedName>
        <fullName evidence="12">Methylenetetrahydrofolate reductase</fullName>
        <ecNumber evidence="12">1.5.1.54</ecNumber>
    </recommendedName>
</protein>
<keyword evidence="5 12" id="KW-0285">Flavoprotein</keyword>
<dbReference type="RefSeq" id="WP_119777262.1">
    <property type="nucleotide sequence ID" value="NZ_QYUK01000011.1"/>
</dbReference>
<dbReference type="CDD" id="cd00537">
    <property type="entry name" value="MTHFR"/>
    <property type="match status" value="1"/>
</dbReference>
<dbReference type="PANTHER" id="PTHR45754:SF3">
    <property type="entry name" value="METHYLENETETRAHYDROFOLATE REDUCTASE (NADPH)"/>
    <property type="match status" value="1"/>
</dbReference>
<dbReference type="InterPro" id="IPR029041">
    <property type="entry name" value="FAD-linked_oxidoreductase-like"/>
</dbReference>
<evidence type="ECO:0000256" key="8">
    <source>
        <dbReference type="ARBA" id="ARBA00023027"/>
    </source>
</evidence>
<organism evidence="13 14">
    <name type="scientific">Oleomonas cavernae</name>
    <dbReference type="NCBI Taxonomy" id="2320859"/>
    <lineage>
        <taxon>Bacteria</taxon>
        <taxon>Pseudomonadati</taxon>
        <taxon>Pseudomonadota</taxon>
        <taxon>Alphaproteobacteria</taxon>
        <taxon>Acetobacterales</taxon>
        <taxon>Acetobacteraceae</taxon>
        <taxon>Oleomonas</taxon>
    </lineage>
</organism>
<evidence type="ECO:0000256" key="10">
    <source>
        <dbReference type="ARBA" id="ARBA00034478"/>
    </source>
</evidence>
<gene>
    <name evidence="13" type="primary">metF</name>
    <name evidence="13" type="ORF">D3874_05935</name>
</gene>
<dbReference type="GO" id="GO:0009086">
    <property type="term" value="P:methionine biosynthetic process"/>
    <property type="evidence" value="ECO:0007669"/>
    <property type="project" value="UniProtKB-KW"/>
</dbReference>
<dbReference type="Pfam" id="PF02219">
    <property type="entry name" value="MTHFR"/>
    <property type="match status" value="1"/>
</dbReference>
<evidence type="ECO:0000256" key="5">
    <source>
        <dbReference type="ARBA" id="ARBA00022630"/>
    </source>
</evidence>
<dbReference type="SUPFAM" id="SSF51730">
    <property type="entry name" value="FAD-linked oxidoreductase"/>
    <property type="match status" value="1"/>
</dbReference>
<comment type="catalytic activity">
    <reaction evidence="11">
        <text>(6S)-5-methyl-5,6,7,8-tetrahydrofolate + NAD(+) = (6R)-5,10-methylene-5,6,7,8-tetrahydrofolate + NADH + H(+)</text>
        <dbReference type="Rhea" id="RHEA:19821"/>
        <dbReference type="ChEBI" id="CHEBI:15378"/>
        <dbReference type="ChEBI" id="CHEBI:15636"/>
        <dbReference type="ChEBI" id="CHEBI:18608"/>
        <dbReference type="ChEBI" id="CHEBI:57540"/>
        <dbReference type="ChEBI" id="CHEBI:57945"/>
        <dbReference type="EC" id="1.5.1.54"/>
    </reaction>
    <physiologicalReaction direction="right-to-left" evidence="11">
        <dbReference type="Rhea" id="RHEA:19823"/>
    </physiologicalReaction>
</comment>
<comment type="pathway">
    <text evidence="2 12">One-carbon metabolism; tetrahydrofolate interconversion.</text>
</comment>
<evidence type="ECO:0000256" key="1">
    <source>
        <dbReference type="ARBA" id="ARBA00001974"/>
    </source>
</evidence>
<dbReference type="InterPro" id="IPR004620">
    <property type="entry name" value="MTHF_reductase_bac"/>
</dbReference>
<evidence type="ECO:0000256" key="12">
    <source>
        <dbReference type="RuleBase" id="RU003862"/>
    </source>
</evidence>
<comment type="cofactor">
    <cofactor evidence="1 12">
        <name>FAD</name>
        <dbReference type="ChEBI" id="CHEBI:57692"/>
    </cofactor>
</comment>
<dbReference type="Gene3D" id="3.20.20.220">
    <property type="match status" value="1"/>
</dbReference>
<comment type="similarity">
    <text evidence="3 12">Belongs to the methylenetetrahydrofolate reductase family.</text>
</comment>
<dbReference type="UniPathway" id="UPA00193"/>
<evidence type="ECO:0000256" key="2">
    <source>
        <dbReference type="ARBA" id="ARBA00004777"/>
    </source>
</evidence>
<sequence length="293" mass="31718">MILAPLGPLNVSFEFFPPKTPEMEDALWRTVRRLEPLQPSFVSVTYGAGGSTRERTHATVKRLVDETSLNPAAHLTCVAAAKGEVDEVAREYWDAGVRHIVALRGDPQVPGSPYEPHPGGYTRAADLVAGLKRVADFEISVAAYPEIHPEAPSPGVDLDNLKRKIDAGATRAITQFFFYNDVYFRFLDRVLAAGITVPVVPGIIPVSNFKQIVRFAAACGAAIPGTMARHFEGLDEDPETRKLVATTIAAEQVRGLAAAGIKDFHFYTLNRADLCFALCHLLGLRAAPTAVAA</sequence>
<proteinExistence type="inferred from homology"/>
<dbReference type="GO" id="GO:0106312">
    <property type="term" value="F:methylenetetrahydrofolate reductase (NADH) activity"/>
    <property type="evidence" value="ECO:0007669"/>
    <property type="project" value="UniProtKB-EC"/>
</dbReference>
<accession>A0A418W9G9</accession>
<dbReference type="Proteomes" id="UP000284605">
    <property type="component" value="Unassembled WGS sequence"/>
</dbReference>
<dbReference type="OrthoDB" id="9812555at2"/>
<keyword evidence="8" id="KW-0520">NAD</keyword>
<dbReference type="NCBIfam" id="TIGR00676">
    <property type="entry name" value="fadh2"/>
    <property type="match status" value="1"/>
</dbReference>
<dbReference type="PANTHER" id="PTHR45754">
    <property type="entry name" value="METHYLENETETRAHYDROFOLATE REDUCTASE"/>
    <property type="match status" value="1"/>
</dbReference>
<keyword evidence="7 12" id="KW-0560">Oxidoreductase</keyword>